<sequence>MPNNCCAITVIRSLARVYFVFMTMHGSTSVVRSKVYENNPHLLELKIFCMKFELFRRTNCGELLDISSGEVQIPGYHKDVSSNMNCEFGNVCKMVDNDGSFRQHTVIKFLVKEEKSAAEIHLRL</sequence>
<accession>A0ABQ8SQT8</accession>
<evidence type="ECO:0000313" key="1">
    <source>
        <dbReference type="EMBL" id="KAJ4436101.1"/>
    </source>
</evidence>
<name>A0ABQ8SQT8_PERAM</name>
<reference evidence="1 2" key="1">
    <citation type="journal article" date="2022" name="Allergy">
        <title>Genome assembly and annotation of Periplaneta americana reveal a comprehensive cockroach allergen profile.</title>
        <authorList>
            <person name="Wang L."/>
            <person name="Xiong Q."/>
            <person name="Saelim N."/>
            <person name="Wang L."/>
            <person name="Nong W."/>
            <person name="Wan A.T."/>
            <person name="Shi M."/>
            <person name="Liu X."/>
            <person name="Cao Q."/>
            <person name="Hui J.H.L."/>
            <person name="Sookrung N."/>
            <person name="Leung T.F."/>
            <person name="Tungtrongchitr A."/>
            <person name="Tsui S.K.W."/>
        </authorList>
    </citation>
    <scope>NUCLEOTIDE SEQUENCE [LARGE SCALE GENOMIC DNA]</scope>
    <source>
        <strain evidence="1">PWHHKU_190912</strain>
    </source>
</reference>
<evidence type="ECO:0000313" key="2">
    <source>
        <dbReference type="Proteomes" id="UP001148838"/>
    </source>
</evidence>
<protein>
    <submittedName>
        <fullName evidence="1">Uncharacterized protein</fullName>
    </submittedName>
</protein>
<gene>
    <name evidence="1" type="ORF">ANN_18728</name>
</gene>
<keyword evidence="2" id="KW-1185">Reference proteome</keyword>
<comment type="caution">
    <text evidence="1">The sequence shown here is derived from an EMBL/GenBank/DDBJ whole genome shotgun (WGS) entry which is preliminary data.</text>
</comment>
<dbReference type="EMBL" id="JAJSOF020000023">
    <property type="protein sequence ID" value="KAJ4436101.1"/>
    <property type="molecule type" value="Genomic_DNA"/>
</dbReference>
<organism evidence="1 2">
    <name type="scientific">Periplaneta americana</name>
    <name type="common">American cockroach</name>
    <name type="synonym">Blatta americana</name>
    <dbReference type="NCBI Taxonomy" id="6978"/>
    <lineage>
        <taxon>Eukaryota</taxon>
        <taxon>Metazoa</taxon>
        <taxon>Ecdysozoa</taxon>
        <taxon>Arthropoda</taxon>
        <taxon>Hexapoda</taxon>
        <taxon>Insecta</taxon>
        <taxon>Pterygota</taxon>
        <taxon>Neoptera</taxon>
        <taxon>Polyneoptera</taxon>
        <taxon>Dictyoptera</taxon>
        <taxon>Blattodea</taxon>
        <taxon>Blattoidea</taxon>
        <taxon>Blattidae</taxon>
        <taxon>Blattinae</taxon>
        <taxon>Periplaneta</taxon>
    </lineage>
</organism>
<proteinExistence type="predicted"/>
<dbReference type="Proteomes" id="UP001148838">
    <property type="component" value="Unassembled WGS sequence"/>
</dbReference>